<dbReference type="KEGG" id="gacu:117544544"/>
<accession>A0A6P8UW30</accession>
<dbReference type="RefSeq" id="XP_034069571.1">
    <property type="nucleotide sequence ID" value="XM_034213680.1"/>
</dbReference>
<feature type="region of interest" description="Disordered" evidence="1">
    <location>
        <begin position="245"/>
        <end position="269"/>
    </location>
</feature>
<evidence type="ECO:0000313" key="2">
    <source>
        <dbReference type="Proteomes" id="UP000515161"/>
    </source>
</evidence>
<reference evidence="3 4" key="1">
    <citation type="submission" date="2025-04" db="UniProtKB">
        <authorList>
            <consortium name="RefSeq"/>
        </authorList>
    </citation>
    <scope>IDENTIFICATION</scope>
</reference>
<feature type="region of interest" description="Disordered" evidence="1">
    <location>
        <begin position="115"/>
        <end position="140"/>
    </location>
</feature>
<evidence type="ECO:0000313" key="4">
    <source>
        <dbReference type="RefSeq" id="XP_034069572.1"/>
    </source>
</evidence>
<name>A0A6P8UW30_GYMAC</name>
<evidence type="ECO:0000313" key="5">
    <source>
        <dbReference type="RefSeq" id="XP_034069573.1"/>
    </source>
</evidence>
<sequence>MFKKINNVFRPNQHGPGVRDAGGVRSEQDYHSACTVRLVRSTSMLVVGEKTQVVSSTLKRSKSTVSIESTLYYYQRQEDRIWLYSQNQNCLEYLEALVALRRQYTKSVSDFKSKDSKATVSSKKKHAPPPPTKEGTVSFNHPKQSTWQAISKTNVLPVFCFFSPQISRAKPSAPPVPNVEDSLQFFDAVIAGCDSEPLRKSYMDDGHADVDFIVASSSAEHDLHSNWVLRVPRVADDSKQKEVHVCAKESVSKKKNKSGSTSSRLRLQRNPIHLPKVVESAFQTLRFKPKLKKQ</sequence>
<dbReference type="AlphaFoldDB" id="A0A6P8UW30"/>
<dbReference type="RefSeq" id="XP_034069572.1">
    <property type="nucleotide sequence ID" value="XM_034213681.1"/>
</dbReference>
<evidence type="ECO:0000256" key="1">
    <source>
        <dbReference type="SAM" id="MobiDB-lite"/>
    </source>
</evidence>
<dbReference type="OrthoDB" id="8784811at2759"/>
<dbReference type="GeneID" id="117544544"/>
<dbReference type="RefSeq" id="XP_034069573.1">
    <property type="nucleotide sequence ID" value="XM_034213682.1"/>
</dbReference>
<gene>
    <name evidence="3 4 5" type="primary">LOC117544544</name>
</gene>
<evidence type="ECO:0000313" key="3">
    <source>
        <dbReference type="RefSeq" id="XP_034069571.1"/>
    </source>
</evidence>
<protein>
    <submittedName>
        <fullName evidence="3 4">Uncharacterized protein C13orf42 isoform X1</fullName>
    </submittedName>
</protein>
<organism evidence="2 4">
    <name type="scientific">Gymnodraco acuticeps</name>
    <name type="common">Antarctic dragonfish</name>
    <dbReference type="NCBI Taxonomy" id="8218"/>
    <lineage>
        <taxon>Eukaryota</taxon>
        <taxon>Metazoa</taxon>
        <taxon>Chordata</taxon>
        <taxon>Craniata</taxon>
        <taxon>Vertebrata</taxon>
        <taxon>Euteleostomi</taxon>
        <taxon>Actinopterygii</taxon>
        <taxon>Neopterygii</taxon>
        <taxon>Teleostei</taxon>
        <taxon>Neoteleostei</taxon>
        <taxon>Acanthomorphata</taxon>
        <taxon>Eupercaria</taxon>
        <taxon>Perciformes</taxon>
        <taxon>Notothenioidei</taxon>
        <taxon>Bathydraconidae</taxon>
        <taxon>Gymnodraco</taxon>
    </lineage>
</organism>
<dbReference type="Proteomes" id="UP000515161">
    <property type="component" value="Unplaced"/>
</dbReference>
<keyword evidence="2" id="KW-1185">Reference proteome</keyword>
<proteinExistence type="predicted"/>